<dbReference type="InterPro" id="IPR043502">
    <property type="entry name" value="DNA/RNA_pol_sf"/>
</dbReference>
<dbReference type="EMBL" id="BQNB010021214">
    <property type="protein sequence ID" value="GJU04072.1"/>
    <property type="molecule type" value="Genomic_DNA"/>
</dbReference>
<keyword evidence="4" id="KW-0255">Endonuclease</keyword>
<dbReference type="InterPro" id="IPR036397">
    <property type="entry name" value="RNaseH_sf"/>
</dbReference>
<dbReference type="InterPro" id="IPR041373">
    <property type="entry name" value="RT_RNaseH"/>
</dbReference>
<keyword evidence="11" id="KW-1185">Reference proteome</keyword>
<dbReference type="GO" id="GO:0003964">
    <property type="term" value="F:RNA-directed DNA polymerase activity"/>
    <property type="evidence" value="ECO:0007669"/>
    <property type="project" value="UniProtKB-KW"/>
</dbReference>
<evidence type="ECO:0000256" key="1">
    <source>
        <dbReference type="ARBA" id="ARBA00022679"/>
    </source>
</evidence>
<protein>
    <submittedName>
        <fullName evidence="10">Reverse transcriptase domain-containing protein</fullName>
    </submittedName>
</protein>
<evidence type="ECO:0000313" key="10">
    <source>
        <dbReference type="EMBL" id="GJU04072.1"/>
    </source>
</evidence>
<keyword evidence="1" id="KW-0808">Transferase</keyword>
<reference evidence="10" key="2">
    <citation type="submission" date="2022-01" db="EMBL/GenBank/DDBJ databases">
        <authorList>
            <person name="Yamashiro T."/>
            <person name="Shiraishi A."/>
            <person name="Satake H."/>
            <person name="Nakayama K."/>
        </authorList>
    </citation>
    <scope>NUCLEOTIDE SEQUENCE</scope>
</reference>
<evidence type="ECO:0000256" key="4">
    <source>
        <dbReference type="ARBA" id="ARBA00022759"/>
    </source>
</evidence>
<dbReference type="Pfam" id="PF24626">
    <property type="entry name" value="SH3_Tf2-1"/>
    <property type="match status" value="1"/>
</dbReference>
<keyword evidence="5" id="KW-0378">Hydrolase</keyword>
<feature type="domain" description="Reverse transcriptase RNase H-like" evidence="7">
    <location>
        <begin position="4"/>
        <end position="81"/>
    </location>
</feature>
<organism evidence="10 11">
    <name type="scientific">Tanacetum coccineum</name>
    <dbReference type="NCBI Taxonomy" id="301880"/>
    <lineage>
        <taxon>Eukaryota</taxon>
        <taxon>Viridiplantae</taxon>
        <taxon>Streptophyta</taxon>
        <taxon>Embryophyta</taxon>
        <taxon>Tracheophyta</taxon>
        <taxon>Spermatophyta</taxon>
        <taxon>Magnoliopsida</taxon>
        <taxon>eudicotyledons</taxon>
        <taxon>Gunneridae</taxon>
        <taxon>Pentapetalae</taxon>
        <taxon>asterids</taxon>
        <taxon>campanulids</taxon>
        <taxon>Asterales</taxon>
        <taxon>Asteraceae</taxon>
        <taxon>Asteroideae</taxon>
        <taxon>Anthemideae</taxon>
        <taxon>Anthemidinae</taxon>
        <taxon>Tanacetum</taxon>
    </lineage>
</organism>
<dbReference type="InterPro" id="IPR012337">
    <property type="entry name" value="RNaseH-like_sf"/>
</dbReference>
<evidence type="ECO:0000259" key="9">
    <source>
        <dbReference type="Pfam" id="PF24626"/>
    </source>
</evidence>
<comment type="caution">
    <text evidence="10">The sequence shown here is derived from an EMBL/GenBank/DDBJ whole genome shotgun (WGS) entry which is preliminary data.</text>
</comment>
<dbReference type="Gene3D" id="3.30.420.10">
    <property type="entry name" value="Ribonuclease H-like superfamily/Ribonuclease H"/>
    <property type="match status" value="2"/>
</dbReference>
<gene>
    <name evidence="10" type="ORF">Tco_1114410</name>
</gene>
<accession>A0ABQ5IV04</accession>
<evidence type="ECO:0000259" key="7">
    <source>
        <dbReference type="Pfam" id="PF17917"/>
    </source>
</evidence>
<reference evidence="10" key="1">
    <citation type="journal article" date="2022" name="Int. J. Mol. Sci.">
        <title>Draft Genome of Tanacetum Coccineum: Genomic Comparison of Closely Related Tanacetum-Family Plants.</title>
        <authorList>
            <person name="Yamashiro T."/>
            <person name="Shiraishi A."/>
            <person name="Nakayama K."/>
            <person name="Satake H."/>
        </authorList>
    </citation>
    <scope>NUCLEOTIDE SEQUENCE</scope>
</reference>
<evidence type="ECO:0000256" key="5">
    <source>
        <dbReference type="ARBA" id="ARBA00022801"/>
    </source>
</evidence>
<dbReference type="Pfam" id="PF17917">
    <property type="entry name" value="RT_RNaseH"/>
    <property type="match status" value="1"/>
</dbReference>
<evidence type="ECO:0000256" key="2">
    <source>
        <dbReference type="ARBA" id="ARBA00022695"/>
    </source>
</evidence>
<dbReference type="InterPro" id="IPR056924">
    <property type="entry name" value="SH3_Tf2-1"/>
</dbReference>
<keyword evidence="3" id="KW-0540">Nuclease</keyword>
<dbReference type="SUPFAM" id="SSF56672">
    <property type="entry name" value="DNA/RNA polymerases"/>
    <property type="match status" value="1"/>
</dbReference>
<dbReference type="InterPro" id="IPR041588">
    <property type="entry name" value="Integrase_H2C2"/>
</dbReference>
<evidence type="ECO:0000259" key="8">
    <source>
        <dbReference type="Pfam" id="PF17921"/>
    </source>
</evidence>
<dbReference type="Gene3D" id="1.10.340.70">
    <property type="match status" value="1"/>
</dbReference>
<evidence type="ECO:0000256" key="3">
    <source>
        <dbReference type="ARBA" id="ARBA00022722"/>
    </source>
</evidence>
<name>A0ABQ5IV04_9ASTR</name>
<dbReference type="SUPFAM" id="SSF53098">
    <property type="entry name" value="Ribonuclease H-like"/>
    <property type="match status" value="1"/>
</dbReference>
<feature type="domain" description="Tf2-1-like SH3-like" evidence="9">
    <location>
        <begin position="328"/>
        <end position="390"/>
    </location>
</feature>
<dbReference type="PANTHER" id="PTHR45835:SF99">
    <property type="entry name" value="CHROMO DOMAIN-CONTAINING PROTEIN-RELATED"/>
    <property type="match status" value="1"/>
</dbReference>
<keyword evidence="6 10" id="KW-0695">RNA-directed DNA polymerase</keyword>
<feature type="domain" description="Integrase zinc-binding" evidence="8">
    <location>
        <begin position="159"/>
        <end position="189"/>
    </location>
</feature>
<dbReference type="PANTHER" id="PTHR45835">
    <property type="entry name" value="YALI0A06105P"/>
    <property type="match status" value="1"/>
</dbReference>
<dbReference type="CDD" id="cd09274">
    <property type="entry name" value="RNase_HI_RT_Ty3"/>
    <property type="match status" value="1"/>
</dbReference>
<evidence type="ECO:0000256" key="6">
    <source>
        <dbReference type="ARBA" id="ARBA00022918"/>
    </source>
</evidence>
<sequence>MLMQRGKVIAYASRQLKIHEKNYTTHDLELGAVVFALKTWRHYLYGTKSVIYTDHKSLQHIFDQKELNMHQRRWIELFSDYECEILYHPGKANVVADALSRKERVKPRRVRAMAMTIQSGVKEMILAAQSEAFKQENVLTERLHGLNQQMERKEDGNLYSVHAEADKMYHDLHDKYWWPGMKRDIAIYIPKWKWDKITMDLITKLPRSRSGHDAIWVIVDRLTKSAHFLAIHEDFSMEKLARLYIDVIVARHGVHVSIILDRDGRMDKDVHLPLAEFSYNNSYHSSIRCAPFAALYGRKCMSPVLWAEIREGRLIRPELVLETTDKMVLIKEKLKAARDLHFGKNGKLAPRYIGPFEILERIGLVAYRLRLPEELNSVHDTFHVSNLKKCLANANLHVPLDEIKVEKILHFVNEPIEIMDREIKKLKHRKIELVKVKWNSKRGPEFTWEHEDQMRIKYP</sequence>
<dbReference type="Pfam" id="PF17921">
    <property type="entry name" value="Integrase_H2C2"/>
    <property type="match status" value="1"/>
</dbReference>
<evidence type="ECO:0000313" key="11">
    <source>
        <dbReference type="Proteomes" id="UP001151760"/>
    </source>
</evidence>
<dbReference type="Proteomes" id="UP001151760">
    <property type="component" value="Unassembled WGS sequence"/>
</dbReference>
<keyword evidence="2" id="KW-0548">Nucleotidyltransferase</keyword>
<proteinExistence type="predicted"/>